<evidence type="ECO:0000313" key="2">
    <source>
        <dbReference type="EMBL" id="GAA3992057.1"/>
    </source>
</evidence>
<dbReference type="EMBL" id="BAABCQ010000094">
    <property type="protein sequence ID" value="GAA3992057.1"/>
    <property type="molecule type" value="Genomic_DNA"/>
</dbReference>
<protein>
    <submittedName>
        <fullName evidence="2">Uncharacterized protein</fullName>
    </submittedName>
</protein>
<accession>A0ABP7R4V1</accession>
<organism evidence="2 3">
    <name type="scientific">Streptomyces marokkonensis</name>
    <dbReference type="NCBI Taxonomy" id="324855"/>
    <lineage>
        <taxon>Bacteria</taxon>
        <taxon>Bacillati</taxon>
        <taxon>Actinomycetota</taxon>
        <taxon>Actinomycetes</taxon>
        <taxon>Kitasatosporales</taxon>
        <taxon>Streptomycetaceae</taxon>
        <taxon>Streptomyces</taxon>
    </lineage>
</organism>
<feature type="region of interest" description="Disordered" evidence="1">
    <location>
        <begin position="62"/>
        <end position="81"/>
    </location>
</feature>
<name>A0ABP7R4V1_9ACTN</name>
<evidence type="ECO:0000313" key="3">
    <source>
        <dbReference type="Proteomes" id="UP001500034"/>
    </source>
</evidence>
<gene>
    <name evidence="2" type="ORF">GCM10022384_44760</name>
</gene>
<dbReference type="Proteomes" id="UP001500034">
    <property type="component" value="Unassembled WGS sequence"/>
</dbReference>
<sequence length="81" mass="8987">MQQHRRQLRSRQRIPVIPFIANAGPLARDFRRPALKTAFVKEVGADPTADDIGAKAYDVAQPKRSRNLSSVCCSEPSAAWP</sequence>
<evidence type="ECO:0000256" key="1">
    <source>
        <dbReference type="SAM" id="MobiDB-lite"/>
    </source>
</evidence>
<proteinExistence type="predicted"/>
<keyword evidence="3" id="KW-1185">Reference proteome</keyword>
<comment type="caution">
    <text evidence="2">The sequence shown here is derived from an EMBL/GenBank/DDBJ whole genome shotgun (WGS) entry which is preliminary data.</text>
</comment>
<reference evidence="3" key="1">
    <citation type="journal article" date="2019" name="Int. J. Syst. Evol. Microbiol.">
        <title>The Global Catalogue of Microorganisms (GCM) 10K type strain sequencing project: providing services to taxonomists for standard genome sequencing and annotation.</title>
        <authorList>
            <consortium name="The Broad Institute Genomics Platform"/>
            <consortium name="The Broad Institute Genome Sequencing Center for Infectious Disease"/>
            <person name="Wu L."/>
            <person name="Ma J."/>
        </authorList>
    </citation>
    <scope>NUCLEOTIDE SEQUENCE [LARGE SCALE GENOMIC DNA]</scope>
    <source>
        <strain evidence="3">JCM 17027</strain>
    </source>
</reference>